<dbReference type="EMBL" id="CAMKVN010001239">
    <property type="protein sequence ID" value="CAI2174636.1"/>
    <property type="molecule type" value="Genomic_DNA"/>
</dbReference>
<evidence type="ECO:0000313" key="1">
    <source>
        <dbReference type="EMBL" id="CAI2174636.1"/>
    </source>
</evidence>
<protein>
    <submittedName>
        <fullName evidence="1">5877_t:CDS:1</fullName>
    </submittedName>
</protein>
<accession>A0A9W4SML1</accession>
<feature type="non-terminal residue" evidence="1">
    <location>
        <position position="1"/>
    </location>
</feature>
<organism evidence="1 2">
    <name type="scientific">Funneliformis geosporum</name>
    <dbReference type="NCBI Taxonomy" id="1117311"/>
    <lineage>
        <taxon>Eukaryota</taxon>
        <taxon>Fungi</taxon>
        <taxon>Fungi incertae sedis</taxon>
        <taxon>Mucoromycota</taxon>
        <taxon>Glomeromycotina</taxon>
        <taxon>Glomeromycetes</taxon>
        <taxon>Glomerales</taxon>
        <taxon>Glomeraceae</taxon>
        <taxon>Funneliformis</taxon>
    </lineage>
</organism>
<keyword evidence="2" id="KW-1185">Reference proteome</keyword>
<evidence type="ECO:0000313" key="2">
    <source>
        <dbReference type="Proteomes" id="UP001153678"/>
    </source>
</evidence>
<comment type="caution">
    <text evidence="1">The sequence shown here is derived from an EMBL/GenBank/DDBJ whole genome shotgun (WGS) entry which is preliminary data.</text>
</comment>
<dbReference type="OrthoDB" id="2337609at2759"/>
<reference evidence="1" key="1">
    <citation type="submission" date="2022-08" db="EMBL/GenBank/DDBJ databases">
        <authorList>
            <person name="Kallberg Y."/>
            <person name="Tangrot J."/>
            <person name="Rosling A."/>
        </authorList>
    </citation>
    <scope>NUCLEOTIDE SEQUENCE</scope>
    <source>
        <strain evidence="1">Wild A</strain>
    </source>
</reference>
<dbReference type="Proteomes" id="UP001153678">
    <property type="component" value="Unassembled WGS sequence"/>
</dbReference>
<sequence>KRAIYNALFDYFNTPPKAALLASLLDSRFKKMRGWPEEVRQNAILLLKEEYLLLKDKEITTIKENTRDTRFTFQTGRFKSRLFGFEEVDEINNV</sequence>
<dbReference type="AlphaFoldDB" id="A0A9W4SML1"/>
<name>A0A9W4SML1_9GLOM</name>
<proteinExistence type="predicted"/>
<gene>
    <name evidence="1" type="ORF">FWILDA_LOCUS6691</name>
</gene>